<evidence type="ECO:0000256" key="3">
    <source>
        <dbReference type="ARBA" id="ARBA00022722"/>
    </source>
</evidence>
<evidence type="ECO:0000259" key="7">
    <source>
        <dbReference type="Pfam" id="PF14244"/>
    </source>
</evidence>
<dbReference type="GO" id="GO:0003727">
    <property type="term" value="F:single-stranded RNA binding"/>
    <property type="evidence" value="ECO:0007669"/>
    <property type="project" value="TreeGrafter"/>
</dbReference>
<dbReference type="Pfam" id="PF14244">
    <property type="entry name" value="Retrotran_gag_3"/>
    <property type="match status" value="1"/>
</dbReference>
<organism evidence="8">
    <name type="scientific">Rhizophora mucronata</name>
    <name type="common">Asiatic mangrove</name>
    <dbReference type="NCBI Taxonomy" id="61149"/>
    <lineage>
        <taxon>Eukaryota</taxon>
        <taxon>Viridiplantae</taxon>
        <taxon>Streptophyta</taxon>
        <taxon>Embryophyta</taxon>
        <taxon>Tracheophyta</taxon>
        <taxon>Spermatophyta</taxon>
        <taxon>Magnoliopsida</taxon>
        <taxon>eudicotyledons</taxon>
        <taxon>Gunneridae</taxon>
        <taxon>Pentapetalae</taxon>
        <taxon>rosids</taxon>
        <taxon>fabids</taxon>
        <taxon>Malpighiales</taxon>
        <taxon>Rhizophoraceae</taxon>
        <taxon>Rhizophora</taxon>
    </lineage>
</organism>
<dbReference type="InterPro" id="IPR007581">
    <property type="entry name" value="Endonuclease-V"/>
</dbReference>
<name>A0A2P2JUG6_RHIMU</name>
<keyword evidence="4 8" id="KW-0255">Endonuclease</keyword>
<dbReference type="GO" id="GO:0006281">
    <property type="term" value="P:DNA repair"/>
    <property type="evidence" value="ECO:0007669"/>
    <property type="project" value="InterPro"/>
</dbReference>
<dbReference type="Pfam" id="PF04493">
    <property type="entry name" value="Endonuclease_5"/>
    <property type="match status" value="1"/>
</dbReference>
<feature type="region of interest" description="Disordered" evidence="6">
    <location>
        <begin position="1"/>
        <end position="20"/>
    </location>
</feature>
<dbReference type="AlphaFoldDB" id="A0A2P2JUG6"/>
<keyword evidence="2" id="KW-0963">Cytoplasm</keyword>
<dbReference type="CDD" id="cd06559">
    <property type="entry name" value="Endonuclease_V"/>
    <property type="match status" value="1"/>
</dbReference>
<evidence type="ECO:0000256" key="2">
    <source>
        <dbReference type="ARBA" id="ARBA00022490"/>
    </source>
</evidence>
<dbReference type="GO" id="GO:0016891">
    <property type="term" value="F:RNA endonuclease activity producing 5'-phosphomonoesters, hydrolytic mechanism"/>
    <property type="evidence" value="ECO:0007669"/>
    <property type="project" value="TreeGrafter"/>
</dbReference>
<dbReference type="Gene3D" id="3.30.2170.10">
    <property type="entry name" value="archaeoglobus fulgidus dsm 4304 superfamily"/>
    <property type="match status" value="1"/>
</dbReference>
<dbReference type="FunFam" id="3.30.2170.10:FF:000005">
    <property type="entry name" value="Predicted protein"/>
    <property type="match status" value="1"/>
</dbReference>
<protein>
    <submittedName>
        <fullName evidence="8">Endonuclease V isoform X1</fullName>
    </submittedName>
</protein>
<evidence type="ECO:0000256" key="6">
    <source>
        <dbReference type="SAM" id="MobiDB-lite"/>
    </source>
</evidence>
<dbReference type="GO" id="GO:0005737">
    <property type="term" value="C:cytoplasm"/>
    <property type="evidence" value="ECO:0007669"/>
    <property type="project" value="UniProtKB-SubCell"/>
</dbReference>
<reference evidence="8" key="1">
    <citation type="submission" date="2018-02" db="EMBL/GenBank/DDBJ databases">
        <title>Rhizophora mucronata_Transcriptome.</title>
        <authorList>
            <person name="Meera S.P."/>
            <person name="Sreeshan A."/>
            <person name="Augustine A."/>
        </authorList>
    </citation>
    <scope>NUCLEOTIDE SEQUENCE</scope>
    <source>
        <tissue evidence="8">Leaf</tissue>
    </source>
</reference>
<evidence type="ECO:0000256" key="4">
    <source>
        <dbReference type="ARBA" id="ARBA00022759"/>
    </source>
</evidence>
<keyword evidence="3" id="KW-0540">Nuclease</keyword>
<feature type="region of interest" description="Disordered" evidence="6">
    <location>
        <begin position="154"/>
        <end position="197"/>
    </location>
</feature>
<evidence type="ECO:0000256" key="5">
    <source>
        <dbReference type="ARBA" id="ARBA00022801"/>
    </source>
</evidence>
<feature type="domain" description="Retrotransposon Copia-like N-terminal" evidence="7">
    <location>
        <begin position="19"/>
        <end position="61"/>
    </location>
</feature>
<proteinExistence type="inferred from homology"/>
<dbReference type="HAMAP" id="MF_00801">
    <property type="entry name" value="Endonuclease_5"/>
    <property type="match status" value="1"/>
</dbReference>
<dbReference type="PANTHER" id="PTHR28511">
    <property type="entry name" value="ENDONUCLEASE V"/>
    <property type="match status" value="1"/>
</dbReference>
<dbReference type="EMBL" id="GGEC01016635">
    <property type="protein sequence ID" value="MBW97118.1"/>
    <property type="molecule type" value="Transcribed_RNA"/>
</dbReference>
<evidence type="ECO:0000256" key="1">
    <source>
        <dbReference type="ARBA" id="ARBA00004496"/>
    </source>
</evidence>
<dbReference type="InterPro" id="IPR029472">
    <property type="entry name" value="Copia-like_N"/>
</dbReference>
<dbReference type="EMBL" id="GGEC01016634">
    <property type="protein sequence ID" value="MBW97117.1"/>
    <property type="molecule type" value="Transcribed_RNA"/>
</dbReference>
<keyword evidence="5" id="KW-0378">Hydrolase</keyword>
<comment type="subcellular location">
    <subcellularLocation>
        <location evidence="1">Cytoplasm</location>
    </subcellularLocation>
</comment>
<dbReference type="PANTHER" id="PTHR28511:SF1">
    <property type="entry name" value="ENDONUCLEASE V"/>
    <property type="match status" value="1"/>
</dbReference>
<dbReference type="EMBL" id="GGEC01016633">
    <property type="protein sequence ID" value="MBW97116.1"/>
    <property type="molecule type" value="Transcribed_RNA"/>
</dbReference>
<sequence length="487" mass="54056">MAGTSNNGSSSTRRTSTASSDSFTAQITSVKLNGPNYSAWAQAIRSALQARNMMNFILSDPPPCSKTSMPYEKWQSDDCLVILWLWNSMKPAVSSYVMHFVTAKEVWRKVRDMYSFDLGRNAAHARPQAGDIASQFSFLSIKGENSVWHNSVRGGRGNNHVHGGRGGGGFDSRGPARGADGGRRGHGRGGPGHGRDGFRRCTICGGENHTVETCRDRNWDPWEDRNRFTHAPTPTTEKWKRIQDFLKQWLITRDDFTWKLPNPKILRGTGGRLLKYVGGVDVSFLKEDSSIACATLVVLDIPTLEVVYQDFAHVTLHVPYVAGFLAFREAPILVDLLEKMKASNNALYPQILMVDGNGLLHPRGFGLACHLGVLANIPTIGIGKNLHYVDGLSEPGVWKLFEENAGEDFITLKGRSGCKWGAAMRPTEDTSKPIFISIGHRVSLDTAVEIVKLTCKYRVPEPVRQADSRSRDYIRRHKREMISNAVS</sequence>
<evidence type="ECO:0000313" key="8">
    <source>
        <dbReference type="EMBL" id="MBW97117.1"/>
    </source>
</evidence>
<accession>A0A2P2JUG6</accession>
<dbReference type="GO" id="GO:0005730">
    <property type="term" value="C:nucleolus"/>
    <property type="evidence" value="ECO:0007669"/>
    <property type="project" value="TreeGrafter"/>
</dbReference>